<dbReference type="Pfam" id="PF05641">
    <property type="entry name" value="Agenet"/>
    <property type="match status" value="1"/>
</dbReference>
<comment type="subcellular location">
    <subcellularLocation>
        <location evidence="1">Nucleus</location>
    </subcellularLocation>
</comment>
<dbReference type="SUPFAM" id="SSF158639">
    <property type="entry name" value="ENT-like"/>
    <property type="match status" value="1"/>
</dbReference>
<evidence type="ECO:0000313" key="5">
    <source>
        <dbReference type="EMBL" id="KAK9697781.1"/>
    </source>
</evidence>
<evidence type="ECO:0000259" key="4">
    <source>
        <dbReference type="PROSITE" id="PS51138"/>
    </source>
</evidence>
<evidence type="ECO:0000256" key="1">
    <source>
        <dbReference type="ARBA" id="ARBA00004123"/>
    </source>
</evidence>
<evidence type="ECO:0000313" key="6">
    <source>
        <dbReference type="Proteomes" id="UP001443914"/>
    </source>
</evidence>
<dbReference type="AlphaFoldDB" id="A0AAW1J678"/>
<dbReference type="InterPro" id="IPR008395">
    <property type="entry name" value="Agenet-like_dom"/>
</dbReference>
<dbReference type="GO" id="GO:0005634">
    <property type="term" value="C:nucleus"/>
    <property type="evidence" value="ECO:0007669"/>
    <property type="project" value="UniProtKB-SubCell"/>
</dbReference>
<feature type="region of interest" description="Disordered" evidence="3">
    <location>
        <begin position="304"/>
        <end position="328"/>
    </location>
</feature>
<sequence>MATKMRFKKGTKVEVSTLKEGPSRSWRCAEIIGHDSNRYTVRYEGDVELFGKARVERVSRKAIRPCPPRVDVLQDWVPGDVVEVLHDFSWKMATVLKDLGRDHVLIRLLGSAVEFEAPKYDVRPRICWQNGGWIVIGKGSDKREDLRFRFPSSCNANNQPMKMVTFVGGRTKVDYEVTKDTDFIWESQAMPLKRRISRVHSQAEAYARPHKKKAMHQSRLPKKVENVASSRELLHEKRMHPSLINGTYRSSKMFVELDKTVGANISLKSNDDDRSVSSSVGSCSVNRNPSQELRRVFYARQYEDNDSQCSDAESSSQSRSEEGNPILPTKDVLTDQIRRLELHAYRCTIGALYASGPLSWEQELLLTNLRDSLHISNDEHLAEIRNLVQSSICIPSS</sequence>
<dbReference type="InterPro" id="IPR036142">
    <property type="entry name" value="ENT_dom-like_sf"/>
</dbReference>
<dbReference type="SMART" id="SM01191">
    <property type="entry name" value="ENT"/>
    <property type="match status" value="1"/>
</dbReference>
<dbReference type="Proteomes" id="UP001443914">
    <property type="component" value="Unassembled WGS sequence"/>
</dbReference>
<dbReference type="Pfam" id="PF03735">
    <property type="entry name" value="ENT"/>
    <property type="match status" value="1"/>
</dbReference>
<dbReference type="InterPro" id="IPR014002">
    <property type="entry name" value="Agenet_dom_plant"/>
</dbReference>
<keyword evidence="2" id="KW-0539">Nucleus</keyword>
<name>A0AAW1J678_SAPOF</name>
<comment type="caution">
    <text evidence="5">The sequence shown here is derived from an EMBL/GenBank/DDBJ whole genome shotgun (WGS) entry which is preliminary data.</text>
</comment>
<dbReference type="Gene3D" id="1.10.1240.40">
    <property type="entry name" value="ENT domain"/>
    <property type="match status" value="1"/>
</dbReference>
<dbReference type="EMBL" id="JBDFQZ010000008">
    <property type="protein sequence ID" value="KAK9697782.1"/>
    <property type="molecule type" value="Genomic_DNA"/>
</dbReference>
<evidence type="ECO:0000256" key="2">
    <source>
        <dbReference type="ARBA" id="ARBA00023242"/>
    </source>
</evidence>
<feature type="domain" description="ENT" evidence="4">
    <location>
        <begin position="333"/>
        <end position="397"/>
    </location>
</feature>
<accession>A0AAW1J678</accession>
<feature type="compositionally biased region" description="Low complexity" evidence="3">
    <location>
        <begin position="307"/>
        <end position="318"/>
    </location>
</feature>
<protein>
    <recommendedName>
        <fullName evidence="4">ENT domain-containing protein</fullName>
    </recommendedName>
</protein>
<evidence type="ECO:0000256" key="3">
    <source>
        <dbReference type="SAM" id="MobiDB-lite"/>
    </source>
</evidence>
<dbReference type="PANTHER" id="PTHR31917">
    <property type="entry name" value="AGENET DOMAIN-CONTAINING PROTEIN-RELATED"/>
    <property type="match status" value="1"/>
</dbReference>
<dbReference type="SMART" id="SM00743">
    <property type="entry name" value="Agenet"/>
    <property type="match status" value="2"/>
</dbReference>
<keyword evidence="6" id="KW-1185">Reference proteome</keyword>
<proteinExistence type="predicted"/>
<dbReference type="PROSITE" id="PS51138">
    <property type="entry name" value="ENT"/>
    <property type="match status" value="1"/>
</dbReference>
<dbReference type="PANTHER" id="PTHR31917:SF5">
    <property type="entry name" value="OS02G0204500 PROTEIN"/>
    <property type="match status" value="1"/>
</dbReference>
<dbReference type="EMBL" id="JBDFQZ010000008">
    <property type="protein sequence ID" value="KAK9697781.1"/>
    <property type="molecule type" value="Genomic_DNA"/>
</dbReference>
<gene>
    <name evidence="5" type="ORF">RND81_08G061100</name>
</gene>
<dbReference type="InterPro" id="IPR005491">
    <property type="entry name" value="ENT_dom"/>
</dbReference>
<reference evidence="5 6" key="1">
    <citation type="submission" date="2024-03" db="EMBL/GenBank/DDBJ databases">
        <title>WGS assembly of Saponaria officinalis var. Norfolk2.</title>
        <authorList>
            <person name="Jenkins J."/>
            <person name="Shu S."/>
            <person name="Grimwood J."/>
            <person name="Barry K."/>
            <person name="Goodstein D."/>
            <person name="Schmutz J."/>
            <person name="Leebens-Mack J."/>
            <person name="Osbourn A."/>
        </authorList>
    </citation>
    <scope>NUCLEOTIDE SEQUENCE [LARGE SCALE GENOMIC DNA]</scope>
    <source>
        <strain evidence="6">cv. Norfolk2</strain>
        <strain evidence="5">JIC</strain>
        <tissue evidence="5">Leaf</tissue>
    </source>
</reference>
<organism evidence="5 6">
    <name type="scientific">Saponaria officinalis</name>
    <name type="common">Common soapwort</name>
    <name type="synonym">Lychnis saponaria</name>
    <dbReference type="NCBI Taxonomy" id="3572"/>
    <lineage>
        <taxon>Eukaryota</taxon>
        <taxon>Viridiplantae</taxon>
        <taxon>Streptophyta</taxon>
        <taxon>Embryophyta</taxon>
        <taxon>Tracheophyta</taxon>
        <taxon>Spermatophyta</taxon>
        <taxon>Magnoliopsida</taxon>
        <taxon>eudicotyledons</taxon>
        <taxon>Gunneridae</taxon>
        <taxon>Pentapetalae</taxon>
        <taxon>Caryophyllales</taxon>
        <taxon>Caryophyllaceae</taxon>
        <taxon>Caryophylleae</taxon>
        <taxon>Saponaria</taxon>
    </lineage>
</organism>